<protein>
    <recommendedName>
        <fullName evidence="3">histidine kinase</fullName>
        <ecNumber evidence="3">2.7.13.3</ecNumber>
    </recommendedName>
</protein>
<dbReference type="SMART" id="SM00387">
    <property type="entry name" value="HATPase_c"/>
    <property type="match status" value="1"/>
</dbReference>
<dbReference type="Pfam" id="PF00512">
    <property type="entry name" value="HisKA"/>
    <property type="match status" value="1"/>
</dbReference>
<dbReference type="PRINTS" id="PR00344">
    <property type="entry name" value="BCTRLSENSOR"/>
</dbReference>
<evidence type="ECO:0000256" key="12">
    <source>
        <dbReference type="ARBA" id="ARBA00023136"/>
    </source>
</evidence>
<evidence type="ECO:0000256" key="9">
    <source>
        <dbReference type="ARBA" id="ARBA00022840"/>
    </source>
</evidence>
<dbReference type="EMBL" id="JACOPP010000007">
    <property type="protein sequence ID" value="MBC5733446.1"/>
    <property type="molecule type" value="Genomic_DNA"/>
</dbReference>
<evidence type="ECO:0000313" key="17">
    <source>
        <dbReference type="EMBL" id="MBC5733446.1"/>
    </source>
</evidence>
<name>A0A8J6M8C4_9FIRM</name>
<keyword evidence="12 13" id="KW-0472">Membrane</keyword>
<organism evidence="17 18">
    <name type="scientific">Lawsonibacter hominis</name>
    <dbReference type="NCBI Taxonomy" id="2763053"/>
    <lineage>
        <taxon>Bacteria</taxon>
        <taxon>Bacillati</taxon>
        <taxon>Bacillota</taxon>
        <taxon>Clostridia</taxon>
        <taxon>Eubacteriales</taxon>
        <taxon>Oscillospiraceae</taxon>
        <taxon>Lawsonibacter</taxon>
    </lineage>
</organism>
<dbReference type="RefSeq" id="WP_186907345.1">
    <property type="nucleotide sequence ID" value="NZ_JACOPP010000007.1"/>
</dbReference>
<comment type="catalytic activity">
    <reaction evidence="1">
        <text>ATP + protein L-histidine = ADP + protein N-phospho-L-histidine.</text>
        <dbReference type="EC" id="2.7.13.3"/>
    </reaction>
</comment>
<dbReference type="PANTHER" id="PTHR42878:SF7">
    <property type="entry name" value="SENSOR HISTIDINE KINASE GLRK"/>
    <property type="match status" value="1"/>
</dbReference>
<dbReference type="CDD" id="cd06225">
    <property type="entry name" value="HAMP"/>
    <property type="match status" value="1"/>
</dbReference>
<evidence type="ECO:0000256" key="10">
    <source>
        <dbReference type="ARBA" id="ARBA00022989"/>
    </source>
</evidence>
<dbReference type="InterPro" id="IPR003661">
    <property type="entry name" value="HisK_dim/P_dom"/>
</dbReference>
<evidence type="ECO:0000256" key="4">
    <source>
        <dbReference type="ARBA" id="ARBA00022553"/>
    </source>
</evidence>
<dbReference type="InterPro" id="IPR024478">
    <property type="entry name" value="HlyB_4HB_MCP"/>
</dbReference>
<evidence type="ECO:0000256" key="7">
    <source>
        <dbReference type="ARBA" id="ARBA00022741"/>
    </source>
</evidence>
<dbReference type="Pfam" id="PF00672">
    <property type="entry name" value="HAMP"/>
    <property type="match status" value="1"/>
</dbReference>
<evidence type="ECO:0000259" key="16">
    <source>
        <dbReference type="PROSITE" id="PS50885"/>
    </source>
</evidence>
<dbReference type="Gene3D" id="6.10.340.10">
    <property type="match status" value="1"/>
</dbReference>
<evidence type="ECO:0000259" key="14">
    <source>
        <dbReference type="PROSITE" id="PS50109"/>
    </source>
</evidence>
<dbReference type="InterPro" id="IPR005467">
    <property type="entry name" value="His_kinase_dom"/>
</dbReference>
<dbReference type="AlphaFoldDB" id="A0A8J6M8C4"/>
<evidence type="ECO:0000313" key="18">
    <source>
        <dbReference type="Proteomes" id="UP000661435"/>
    </source>
</evidence>
<dbReference type="InterPro" id="IPR004358">
    <property type="entry name" value="Sig_transdc_His_kin-like_C"/>
</dbReference>
<dbReference type="SMART" id="SM00304">
    <property type="entry name" value="HAMP"/>
    <property type="match status" value="1"/>
</dbReference>
<comment type="caution">
    <text evidence="17">The sequence shown here is derived from an EMBL/GenBank/DDBJ whole genome shotgun (WGS) entry which is preliminary data.</text>
</comment>
<dbReference type="CDD" id="cd00082">
    <property type="entry name" value="HisKA"/>
    <property type="match status" value="1"/>
</dbReference>
<dbReference type="EC" id="2.7.13.3" evidence="3"/>
<feature type="domain" description="PAS" evidence="15">
    <location>
        <begin position="265"/>
        <end position="313"/>
    </location>
</feature>
<dbReference type="CDD" id="cd00130">
    <property type="entry name" value="PAS"/>
    <property type="match status" value="1"/>
</dbReference>
<keyword evidence="9" id="KW-0067">ATP-binding</keyword>
<dbReference type="InterPro" id="IPR003660">
    <property type="entry name" value="HAMP_dom"/>
</dbReference>
<keyword evidence="4" id="KW-0597">Phosphoprotein</keyword>
<sequence length="615" mass="68170">MTPKTLKSKVSLVYFSLIFIILMLGVISLWNLTRIGRAVNNIVITNYNSIQRLGHMSDALNSQGSILLTYLDTGNYDAALEQFDAQTTIFWENYHMEHATIIIPYEMELIEGIGSEYESFLTQAQAVFSAEGNADALTLYQTGTAPQAQRVTLNMDALVASNENALFARKEEAQQTVSRAWAVLAVFFLLAAVIGFFALKLYTDKLFRPIYEITQNLKAVRQGNLNRKSSVRSNDELGALCEEFNNMTQRLLEFERSTMGQLLSERNRTMAIVRSITEPLVILDGNQRVTLLNHSAEELFGLFTSDSAGQDFLSVIRRSRFHEPLSQILRDPGAYQEEVLCIGSSDDARYFNVTLTPLHYEGIDPGSVILVFYDITELKRLDTMRSDFIATISHEFKTPLTSIVFGADLLSDGSLGALNPAQGEVVTTLKEDGERLSRLVSDLLLLSRIESPNLIYQFVPCDLAGIIRSALPQFLPLAEQGGVSLAAQPEADLPLVLADPDKIKWVLNNLLSNAVKYTDPGGRILVRARLTGASVTCEVSDTGEGIPPAFLERIFDKYVQVSSYDLELRGSGLGLAVAKSIILAHNGRIWCESELHQGSSFYFTLPLSDKGVLHP</sequence>
<gene>
    <name evidence="17" type="ORF">H8S57_06865</name>
</gene>
<dbReference type="NCBIfam" id="TIGR00229">
    <property type="entry name" value="sensory_box"/>
    <property type="match status" value="1"/>
</dbReference>
<dbReference type="InterPro" id="IPR000014">
    <property type="entry name" value="PAS"/>
</dbReference>
<keyword evidence="6 13" id="KW-0812">Transmembrane</keyword>
<keyword evidence="18" id="KW-1185">Reference proteome</keyword>
<dbReference type="SUPFAM" id="SSF55785">
    <property type="entry name" value="PYP-like sensor domain (PAS domain)"/>
    <property type="match status" value="1"/>
</dbReference>
<dbReference type="PROSITE" id="PS50112">
    <property type="entry name" value="PAS"/>
    <property type="match status" value="1"/>
</dbReference>
<dbReference type="Pfam" id="PF12729">
    <property type="entry name" value="4HB_MCP_1"/>
    <property type="match status" value="1"/>
</dbReference>
<dbReference type="GO" id="GO:0030295">
    <property type="term" value="F:protein kinase activator activity"/>
    <property type="evidence" value="ECO:0007669"/>
    <property type="project" value="TreeGrafter"/>
</dbReference>
<comment type="subcellular location">
    <subcellularLocation>
        <location evidence="2">Membrane</location>
        <topology evidence="2">Multi-pass membrane protein</topology>
    </subcellularLocation>
</comment>
<evidence type="ECO:0000256" key="6">
    <source>
        <dbReference type="ARBA" id="ARBA00022692"/>
    </source>
</evidence>
<dbReference type="Gene3D" id="1.10.287.130">
    <property type="match status" value="1"/>
</dbReference>
<dbReference type="InterPro" id="IPR050351">
    <property type="entry name" value="BphY/WalK/GraS-like"/>
</dbReference>
<dbReference type="GO" id="GO:0005524">
    <property type="term" value="F:ATP binding"/>
    <property type="evidence" value="ECO:0007669"/>
    <property type="project" value="UniProtKB-KW"/>
</dbReference>
<evidence type="ECO:0000256" key="8">
    <source>
        <dbReference type="ARBA" id="ARBA00022777"/>
    </source>
</evidence>
<dbReference type="Proteomes" id="UP000661435">
    <property type="component" value="Unassembled WGS sequence"/>
</dbReference>
<evidence type="ECO:0000256" key="13">
    <source>
        <dbReference type="SAM" id="Phobius"/>
    </source>
</evidence>
<keyword evidence="7" id="KW-0547">Nucleotide-binding</keyword>
<feature type="domain" description="Histidine kinase" evidence="14">
    <location>
        <begin position="391"/>
        <end position="609"/>
    </location>
</feature>
<dbReference type="Pfam" id="PF02518">
    <property type="entry name" value="HATPase_c"/>
    <property type="match status" value="1"/>
</dbReference>
<dbReference type="Pfam" id="PF08448">
    <property type="entry name" value="PAS_4"/>
    <property type="match status" value="1"/>
</dbReference>
<proteinExistence type="predicted"/>
<dbReference type="SMART" id="SM00388">
    <property type="entry name" value="HisKA"/>
    <property type="match status" value="1"/>
</dbReference>
<dbReference type="PANTHER" id="PTHR42878">
    <property type="entry name" value="TWO-COMPONENT HISTIDINE KINASE"/>
    <property type="match status" value="1"/>
</dbReference>
<keyword evidence="11" id="KW-0902">Two-component regulatory system</keyword>
<dbReference type="GO" id="GO:0016020">
    <property type="term" value="C:membrane"/>
    <property type="evidence" value="ECO:0007669"/>
    <property type="project" value="UniProtKB-SubCell"/>
</dbReference>
<dbReference type="InterPro" id="IPR013656">
    <property type="entry name" value="PAS_4"/>
</dbReference>
<feature type="transmembrane region" description="Helical" evidence="13">
    <location>
        <begin position="180"/>
        <end position="199"/>
    </location>
</feature>
<keyword evidence="8" id="KW-0418">Kinase</keyword>
<feature type="domain" description="HAMP" evidence="16">
    <location>
        <begin position="204"/>
        <end position="256"/>
    </location>
</feature>
<dbReference type="PROSITE" id="PS50109">
    <property type="entry name" value="HIS_KIN"/>
    <property type="match status" value="1"/>
</dbReference>
<evidence type="ECO:0000256" key="2">
    <source>
        <dbReference type="ARBA" id="ARBA00004141"/>
    </source>
</evidence>
<accession>A0A8J6M8C4</accession>
<dbReference type="SUPFAM" id="SSF47384">
    <property type="entry name" value="Homodimeric domain of signal transducing histidine kinase"/>
    <property type="match status" value="1"/>
</dbReference>
<dbReference type="GO" id="GO:0000155">
    <property type="term" value="F:phosphorelay sensor kinase activity"/>
    <property type="evidence" value="ECO:0007669"/>
    <property type="project" value="InterPro"/>
</dbReference>
<dbReference type="FunFam" id="3.30.565.10:FF:000006">
    <property type="entry name" value="Sensor histidine kinase WalK"/>
    <property type="match status" value="1"/>
</dbReference>
<dbReference type="Gene3D" id="3.30.450.20">
    <property type="entry name" value="PAS domain"/>
    <property type="match status" value="1"/>
</dbReference>
<dbReference type="InterPro" id="IPR036890">
    <property type="entry name" value="HATPase_C_sf"/>
</dbReference>
<evidence type="ECO:0000256" key="1">
    <source>
        <dbReference type="ARBA" id="ARBA00000085"/>
    </source>
</evidence>
<dbReference type="PROSITE" id="PS50885">
    <property type="entry name" value="HAMP"/>
    <property type="match status" value="1"/>
</dbReference>
<evidence type="ECO:0000256" key="3">
    <source>
        <dbReference type="ARBA" id="ARBA00012438"/>
    </source>
</evidence>
<dbReference type="InterPro" id="IPR036097">
    <property type="entry name" value="HisK_dim/P_sf"/>
</dbReference>
<keyword evidence="5" id="KW-0808">Transferase</keyword>
<feature type="transmembrane region" description="Helical" evidence="13">
    <location>
        <begin position="12"/>
        <end position="32"/>
    </location>
</feature>
<keyword evidence="10 13" id="KW-1133">Transmembrane helix</keyword>
<evidence type="ECO:0000256" key="5">
    <source>
        <dbReference type="ARBA" id="ARBA00022679"/>
    </source>
</evidence>
<dbReference type="Gene3D" id="3.30.565.10">
    <property type="entry name" value="Histidine kinase-like ATPase, C-terminal domain"/>
    <property type="match status" value="1"/>
</dbReference>
<dbReference type="SUPFAM" id="SSF158472">
    <property type="entry name" value="HAMP domain-like"/>
    <property type="match status" value="1"/>
</dbReference>
<dbReference type="InterPro" id="IPR003594">
    <property type="entry name" value="HATPase_dom"/>
</dbReference>
<evidence type="ECO:0000259" key="15">
    <source>
        <dbReference type="PROSITE" id="PS50112"/>
    </source>
</evidence>
<dbReference type="SUPFAM" id="SSF55874">
    <property type="entry name" value="ATPase domain of HSP90 chaperone/DNA topoisomerase II/histidine kinase"/>
    <property type="match status" value="1"/>
</dbReference>
<reference evidence="17" key="1">
    <citation type="submission" date="2020-08" db="EMBL/GenBank/DDBJ databases">
        <title>Genome public.</title>
        <authorList>
            <person name="Liu C."/>
            <person name="Sun Q."/>
        </authorList>
    </citation>
    <scope>NUCLEOTIDE SEQUENCE</scope>
    <source>
        <strain evidence="17">NSJ-51</strain>
    </source>
</reference>
<dbReference type="GO" id="GO:0007234">
    <property type="term" value="P:osmosensory signaling via phosphorelay pathway"/>
    <property type="evidence" value="ECO:0007669"/>
    <property type="project" value="TreeGrafter"/>
</dbReference>
<dbReference type="InterPro" id="IPR035965">
    <property type="entry name" value="PAS-like_dom_sf"/>
</dbReference>
<dbReference type="GO" id="GO:0000156">
    <property type="term" value="F:phosphorelay response regulator activity"/>
    <property type="evidence" value="ECO:0007669"/>
    <property type="project" value="TreeGrafter"/>
</dbReference>
<evidence type="ECO:0000256" key="11">
    <source>
        <dbReference type="ARBA" id="ARBA00023012"/>
    </source>
</evidence>